<organism evidence="2 3">
    <name type="scientific">Theileria orientalis</name>
    <dbReference type="NCBI Taxonomy" id="68886"/>
    <lineage>
        <taxon>Eukaryota</taxon>
        <taxon>Sar</taxon>
        <taxon>Alveolata</taxon>
        <taxon>Apicomplexa</taxon>
        <taxon>Aconoidasida</taxon>
        <taxon>Piroplasmida</taxon>
        <taxon>Theileriidae</taxon>
        <taxon>Theileria</taxon>
    </lineage>
</organism>
<feature type="compositionally biased region" description="Low complexity" evidence="1">
    <location>
        <begin position="314"/>
        <end position="324"/>
    </location>
</feature>
<dbReference type="InterPro" id="IPR007480">
    <property type="entry name" value="DUF529"/>
</dbReference>
<evidence type="ECO:0000256" key="1">
    <source>
        <dbReference type="SAM" id="MobiDB-lite"/>
    </source>
</evidence>
<dbReference type="EMBL" id="CP056068">
    <property type="protein sequence ID" value="UKJ90715.1"/>
    <property type="molecule type" value="Genomic_DNA"/>
</dbReference>
<dbReference type="AlphaFoldDB" id="A0A976M8X7"/>
<gene>
    <name evidence="2" type="ORF">MACJ_001649</name>
</gene>
<accession>A0A976M8X7</accession>
<protein>
    <submittedName>
        <fullName evidence="2">Uncharacterized protein</fullName>
    </submittedName>
</protein>
<feature type="region of interest" description="Disordered" evidence="1">
    <location>
        <begin position="263"/>
        <end position="331"/>
    </location>
</feature>
<evidence type="ECO:0000313" key="3">
    <source>
        <dbReference type="Proteomes" id="UP000244803"/>
    </source>
</evidence>
<feature type="compositionally biased region" description="Acidic residues" evidence="1">
    <location>
        <begin position="287"/>
        <end position="298"/>
    </location>
</feature>
<evidence type="ECO:0000313" key="2">
    <source>
        <dbReference type="EMBL" id="UKJ90715.1"/>
    </source>
</evidence>
<dbReference type="Proteomes" id="UP000244803">
    <property type="component" value="Chromosome 2"/>
</dbReference>
<sequence>MDLVIDNVTRGSRRHAYKESSWLTRWAYSADHTGEIKALNSINYIYSTNEIKYKYDQKTKFHEFIAKRPYLIDKVTKNGCIIWDSANYDYEYGSKVIVGENKDGGRLFRVYFQHEVLTSLSDSDSSAISFPKFTPQPKPRPSNLLSIDIQHKFTTDQVIYTYNAADDTHSFVAVAPYSFKEIHKSGLIVWEHEQGDYPNEALITHDEMGKPVLRVFLNKPLEVVKHAKRPQIAKTAQSTGPVLRAPTPRHGRVETEIIKIVRPNRPRVDPLPVPPTESERETPSETPETEVESQFEVESEVRSDSESEIELQPKAKPTTTPKTIPLDDADTETEVEVKVKQRPKVEGLAKPITVPPKAGLLDMRPVELNLESKYSTFCFDYTQHDNVGTYTPKNGYAVIRVRWTNKFLIFGTDVMIWRSYSPDMYANKVVFTGISNVANTLKLYLNNGETKVFCKTTDKQIWQEEKDVVPDPPDELDLDPRLLDIDIENFSNSVVYDIRYNNEEAGKLNYVYSPKRTYLFKSVRQDSYVIWKAAHISECASIVHVIRYTFPDIVNLMIIMPDGNRRLYVKTIPKICRLPTWKEQSVEPLNKRLMNQIKRVVPF</sequence>
<proteinExistence type="predicted"/>
<reference evidence="2" key="1">
    <citation type="submission" date="2022-07" db="EMBL/GenBank/DDBJ databases">
        <title>Evaluation of T. orientalis genome assembly methods using nanopore sequencing and analysis of variation between genomes.</title>
        <authorList>
            <person name="Yam J."/>
            <person name="Micallef M.L."/>
            <person name="Liu M."/>
            <person name="Djordjevic S.P."/>
            <person name="Bogema D.R."/>
            <person name="Jenkins C."/>
        </authorList>
    </citation>
    <scope>NUCLEOTIDE SEQUENCE</scope>
    <source>
        <strain evidence="2">Fish Creek</strain>
    </source>
</reference>
<name>A0A976M8X7_THEOR</name>
<dbReference type="Pfam" id="PF04385">
    <property type="entry name" value="FAINT"/>
    <property type="match status" value="1"/>
</dbReference>